<organism evidence="1 2">
    <name type="scientific">Symbiodinium natans</name>
    <dbReference type="NCBI Taxonomy" id="878477"/>
    <lineage>
        <taxon>Eukaryota</taxon>
        <taxon>Sar</taxon>
        <taxon>Alveolata</taxon>
        <taxon>Dinophyceae</taxon>
        <taxon>Suessiales</taxon>
        <taxon>Symbiodiniaceae</taxon>
        <taxon>Symbiodinium</taxon>
    </lineage>
</organism>
<reference evidence="1" key="1">
    <citation type="submission" date="2021-02" db="EMBL/GenBank/DDBJ databases">
        <authorList>
            <person name="Dougan E. K."/>
            <person name="Rhodes N."/>
            <person name="Thang M."/>
            <person name="Chan C."/>
        </authorList>
    </citation>
    <scope>NUCLEOTIDE SEQUENCE</scope>
</reference>
<name>A0A812LS54_9DINO</name>
<keyword evidence="2" id="KW-1185">Reference proteome</keyword>
<sequence length="114" mass="13185">MYRPYFSFDEVIIFDAHALEVPAIFNTTESRVAFRQASLHVATRDESDLIYMLPSLVKEDDFVVLMWDTDLVGIFGTLEWGLLADLLSQKHSLVDELYIELHFLYGQCPGFTYI</sequence>
<gene>
    <name evidence="1" type="ORF">SNAT2548_LOCUS12412</name>
</gene>
<dbReference type="AlphaFoldDB" id="A0A812LS54"/>
<evidence type="ECO:0000313" key="2">
    <source>
        <dbReference type="Proteomes" id="UP000604046"/>
    </source>
</evidence>
<accession>A0A812LS54</accession>
<dbReference type="EMBL" id="CAJNDS010001191">
    <property type="protein sequence ID" value="CAE7251160.1"/>
    <property type="molecule type" value="Genomic_DNA"/>
</dbReference>
<dbReference type="Proteomes" id="UP000604046">
    <property type="component" value="Unassembled WGS sequence"/>
</dbReference>
<protein>
    <submittedName>
        <fullName evidence="1">Uncharacterized protein</fullName>
    </submittedName>
</protein>
<evidence type="ECO:0000313" key="1">
    <source>
        <dbReference type="EMBL" id="CAE7251160.1"/>
    </source>
</evidence>
<dbReference type="OrthoDB" id="10006218at2759"/>
<proteinExistence type="predicted"/>
<comment type="caution">
    <text evidence="1">The sequence shown here is derived from an EMBL/GenBank/DDBJ whole genome shotgun (WGS) entry which is preliminary data.</text>
</comment>